<name>A0ABS4G6R9_9CLOT</name>
<dbReference type="RefSeq" id="WP_209460409.1">
    <property type="nucleotide sequence ID" value="NZ_JAGGKC010000026.1"/>
</dbReference>
<dbReference type="PROSITE" id="PS50902">
    <property type="entry name" value="FLAVODOXIN_LIKE"/>
    <property type="match status" value="1"/>
</dbReference>
<dbReference type="InterPro" id="IPR029039">
    <property type="entry name" value="Flavoprotein-like_sf"/>
</dbReference>
<evidence type="ECO:0000313" key="2">
    <source>
        <dbReference type="EMBL" id="MBP1920228.1"/>
    </source>
</evidence>
<evidence type="ECO:0000313" key="3">
    <source>
        <dbReference type="Proteomes" id="UP001519271"/>
    </source>
</evidence>
<dbReference type="SUPFAM" id="SSF52218">
    <property type="entry name" value="Flavoproteins"/>
    <property type="match status" value="1"/>
</dbReference>
<sequence length="165" mass="18445">MEGRTLITYYSWTGNTESVAKEIQALTGYDSIAIVEKKERKKNNMPLSALTALLGLRSGLKPMDFKLEGYDRIILGGQVWAWHTTPAINAFISRANFKGKKVFLFITKADDKVPQKVIDSISTKIRSKGGEVADSLSITTTMEKVIEANEFREELSSWLKNNGLI</sequence>
<proteinExistence type="predicted"/>
<comment type="caution">
    <text evidence="2">The sequence shown here is derived from an EMBL/GenBank/DDBJ whole genome shotgun (WGS) entry which is preliminary data.</text>
</comment>
<evidence type="ECO:0000259" key="1">
    <source>
        <dbReference type="PROSITE" id="PS50902"/>
    </source>
</evidence>
<dbReference type="EMBL" id="JAGGKC010000026">
    <property type="protein sequence ID" value="MBP1920228.1"/>
    <property type="molecule type" value="Genomic_DNA"/>
</dbReference>
<feature type="domain" description="Flavodoxin-like" evidence="1">
    <location>
        <begin position="5"/>
        <end position="163"/>
    </location>
</feature>
<dbReference type="Proteomes" id="UP001519271">
    <property type="component" value="Unassembled WGS sequence"/>
</dbReference>
<dbReference type="InterPro" id="IPR008254">
    <property type="entry name" value="Flavodoxin/NO_synth"/>
</dbReference>
<organism evidence="2 3">
    <name type="scientific">Youngiibacter multivorans</name>
    <dbReference type="NCBI Taxonomy" id="937251"/>
    <lineage>
        <taxon>Bacteria</taxon>
        <taxon>Bacillati</taxon>
        <taxon>Bacillota</taxon>
        <taxon>Clostridia</taxon>
        <taxon>Eubacteriales</taxon>
        <taxon>Clostridiaceae</taxon>
        <taxon>Youngiibacter</taxon>
    </lineage>
</organism>
<dbReference type="PANTHER" id="PTHR39201">
    <property type="entry name" value="EXPORTED PROTEIN-RELATED"/>
    <property type="match status" value="1"/>
</dbReference>
<dbReference type="PANTHER" id="PTHR39201:SF1">
    <property type="entry name" value="FLAVODOXIN-LIKE DOMAIN-CONTAINING PROTEIN"/>
    <property type="match status" value="1"/>
</dbReference>
<gene>
    <name evidence="2" type="ORF">J2Z34_002739</name>
</gene>
<reference evidence="2 3" key="1">
    <citation type="submission" date="2021-03" db="EMBL/GenBank/DDBJ databases">
        <title>Genomic Encyclopedia of Type Strains, Phase IV (KMG-IV): sequencing the most valuable type-strain genomes for metagenomic binning, comparative biology and taxonomic classification.</title>
        <authorList>
            <person name="Goeker M."/>
        </authorList>
    </citation>
    <scope>NUCLEOTIDE SEQUENCE [LARGE SCALE GENOMIC DNA]</scope>
    <source>
        <strain evidence="2 3">DSM 6139</strain>
    </source>
</reference>
<protein>
    <submittedName>
        <fullName evidence="2">Flavodoxin</fullName>
    </submittedName>
</protein>
<dbReference type="Gene3D" id="3.40.50.360">
    <property type="match status" value="1"/>
</dbReference>
<keyword evidence="3" id="KW-1185">Reference proteome</keyword>
<accession>A0ABS4G6R9</accession>